<sequence length="871" mass="99529">MSLCSICSPGGDAPSPPCKRNPRLCDDCQDWDDLQHVSSCLEKQQKFKPVNPLHFCYKHNRDWPPMRKAGYCDLKELDFHGGEYFASRRDNCMMCSTVGDVLENRITEDSRDSKVRLAIWKPFVFDPLDHHRSTSKDAAVSKGLLPWSQTCVLAVCMAKEDEKGDWVYQPCVIHLLLQYDQWCHGLTKVSLWQRELVDMAQVKDWLDRCVHEHGQDCNGPAMSVSASLPSSFRLVDTLDRCVVQPTSNVEYTALSYVWAAASDSLEKQELQLVRSNLELMSKPGSLNDNNIPEVVMDAIRLCQQIGKRYLWVDRFCIIQDDPESKMEQIAAMGMVYQQAFLTIVALADGPTKGLPGVDSRPRRVTLENWSWDLLATMRNPMGSARIPWIEVALERSRWNSRAWTFQERFFSGRRLYFDEGHVYGNCGTEMWHEKPEAESWKDWLDTPYGQVRTMNDQAKHISTTSFEDISVPISQYSARKLTFPSDVMNAFAGVGGLIQSQMGTKLLQGHPERYFLESLRWIPYDERATKRIVDGIPSWSWAALDGEVQWLRSWTVAKDTYLEAASGLKANILEFFYSDPDTGIRPVIEDKRALNLLQEHVKRQALVLIQKAALSWWPTSRSTDDNILDMGKEQIDILIQEVRKFAREKGWEGTEFGKAKPHDDRQGHYYDPEESTCAITALRILDQYTIPSSWWPQNSISHDDPVTVDKRHDGFEEAYATAIQCPNALLFTTTCAYLSVNPYGFAFFMIPPRRHFTGCHITTPDSKTAVGITMSMSPRFAHGNFHTHAENQKLHPVFVLGVCTATRRMQFSENSGLRGNLPVLSWDELCLLVMIGEEDKERGVMRRLAIGVVYADVWADIEKDWRSIVLV</sequence>
<dbReference type="PANTHER" id="PTHR33112:SF12">
    <property type="entry name" value="HETEROKARYON INCOMPATIBILITY DOMAIN-CONTAINING PROTEIN"/>
    <property type="match status" value="1"/>
</dbReference>
<dbReference type="InterPro" id="IPR010730">
    <property type="entry name" value="HET"/>
</dbReference>
<gene>
    <name evidence="2" type="ORF">JX265_007211</name>
</gene>
<evidence type="ECO:0000313" key="3">
    <source>
        <dbReference type="Proteomes" id="UP000829685"/>
    </source>
</evidence>
<dbReference type="EMBL" id="JAFIMR010000017">
    <property type="protein sequence ID" value="KAI1868388.1"/>
    <property type="molecule type" value="Genomic_DNA"/>
</dbReference>
<name>A0A9P9WKN7_9PEZI</name>
<feature type="domain" description="Heterokaryon incompatibility" evidence="1">
    <location>
        <begin position="251"/>
        <end position="407"/>
    </location>
</feature>
<reference evidence="2" key="1">
    <citation type="submission" date="2021-03" db="EMBL/GenBank/DDBJ databases">
        <title>Revisited historic fungal species revealed as producer of novel bioactive compounds through whole genome sequencing and comparative genomics.</title>
        <authorList>
            <person name="Vignolle G.A."/>
            <person name="Hochenegger N."/>
            <person name="Mach R.L."/>
            <person name="Mach-Aigner A.R."/>
            <person name="Javad Rahimi M."/>
            <person name="Salim K.A."/>
            <person name="Chan C.M."/>
            <person name="Lim L.B.L."/>
            <person name="Cai F."/>
            <person name="Druzhinina I.S."/>
            <person name="U'Ren J.M."/>
            <person name="Derntl C."/>
        </authorList>
    </citation>
    <scope>NUCLEOTIDE SEQUENCE</scope>
    <source>
        <strain evidence="2">TUCIM 5799</strain>
    </source>
</reference>
<organism evidence="2 3">
    <name type="scientific">Neoarthrinium moseri</name>
    <dbReference type="NCBI Taxonomy" id="1658444"/>
    <lineage>
        <taxon>Eukaryota</taxon>
        <taxon>Fungi</taxon>
        <taxon>Dikarya</taxon>
        <taxon>Ascomycota</taxon>
        <taxon>Pezizomycotina</taxon>
        <taxon>Sordariomycetes</taxon>
        <taxon>Xylariomycetidae</taxon>
        <taxon>Amphisphaeriales</taxon>
        <taxon>Apiosporaceae</taxon>
        <taxon>Neoarthrinium</taxon>
    </lineage>
</organism>
<proteinExistence type="predicted"/>
<evidence type="ECO:0000313" key="2">
    <source>
        <dbReference type="EMBL" id="KAI1868388.1"/>
    </source>
</evidence>
<evidence type="ECO:0000259" key="1">
    <source>
        <dbReference type="Pfam" id="PF06985"/>
    </source>
</evidence>
<keyword evidence="3" id="KW-1185">Reference proteome</keyword>
<comment type="caution">
    <text evidence="2">The sequence shown here is derived from an EMBL/GenBank/DDBJ whole genome shotgun (WGS) entry which is preliminary data.</text>
</comment>
<dbReference type="AlphaFoldDB" id="A0A9P9WKN7"/>
<protein>
    <recommendedName>
        <fullName evidence="1">Heterokaryon incompatibility domain-containing protein</fullName>
    </recommendedName>
</protein>
<accession>A0A9P9WKN7</accession>
<dbReference type="Pfam" id="PF06985">
    <property type="entry name" value="HET"/>
    <property type="match status" value="1"/>
</dbReference>
<dbReference type="Proteomes" id="UP000829685">
    <property type="component" value="Unassembled WGS sequence"/>
</dbReference>
<dbReference type="PANTHER" id="PTHR33112">
    <property type="entry name" value="DOMAIN PROTEIN, PUTATIVE-RELATED"/>
    <property type="match status" value="1"/>
</dbReference>